<dbReference type="InterPro" id="IPR050469">
    <property type="entry name" value="Diguanylate_Cyclase"/>
</dbReference>
<reference evidence="4" key="1">
    <citation type="submission" date="2019-11" db="EMBL/GenBank/DDBJ databases">
        <authorList>
            <person name="Kojima H."/>
        </authorList>
    </citation>
    <scope>NUCLEOTIDE SEQUENCE</scope>
    <source>
        <strain evidence="4">H1576</strain>
    </source>
</reference>
<dbReference type="EMBL" id="CP046072">
    <property type="protein sequence ID" value="QSZ40753.1"/>
    <property type="molecule type" value="Genomic_DNA"/>
</dbReference>
<evidence type="ECO:0000313" key="5">
    <source>
        <dbReference type="Proteomes" id="UP000671852"/>
    </source>
</evidence>
<dbReference type="SMART" id="SM00267">
    <property type="entry name" value="GGDEF"/>
    <property type="match status" value="1"/>
</dbReference>
<gene>
    <name evidence="4" type="ORF">GJV85_01005</name>
</gene>
<dbReference type="InterPro" id="IPR000160">
    <property type="entry name" value="GGDEF_dom"/>
</dbReference>
<dbReference type="Gene3D" id="3.40.50.2300">
    <property type="match status" value="1"/>
</dbReference>
<dbReference type="Proteomes" id="UP000671852">
    <property type="component" value="Chromosome"/>
</dbReference>
<comment type="catalytic activity">
    <reaction evidence="2">
        <text>2 GTP = 3',3'-c-di-GMP + 2 diphosphate</text>
        <dbReference type="Rhea" id="RHEA:24898"/>
        <dbReference type="ChEBI" id="CHEBI:33019"/>
        <dbReference type="ChEBI" id="CHEBI:37565"/>
        <dbReference type="ChEBI" id="CHEBI:58805"/>
        <dbReference type="EC" id="2.7.7.65"/>
    </reaction>
</comment>
<dbReference type="InterPro" id="IPR011006">
    <property type="entry name" value="CheY-like_superfamily"/>
</dbReference>
<dbReference type="KEGG" id="saqt:GJV85_01005"/>
<dbReference type="RefSeq" id="WP_207562033.1">
    <property type="nucleotide sequence ID" value="NZ_CP046072.1"/>
</dbReference>
<dbReference type="Pfam" id="PF00990">
    <property type="entry name" value="GGDEF"/>
    <property type="match status" value="1"/>
</dbReference>
<name>A0A975AY94_9BACT</name>
<dbReference type="PROSITE" id="PS50887">
    <property type="entry name" value="GGDEF"/>
    <property type="match status" value="1"/>
</dbReference>
<dbReference type="EC" id="2.7.7.65" evidence="1"/>
<dbReference type="Gene3D" id="3.30.70.270">
    <property type="match status" value="1"/>
</dbReference>
<proteinExistence type="predicted"/>
<reference evidence="4" key="2">
    <citation type="submission" date="2021-04" db="EMBL/GenBank/DDBJ databases">
        <title>Isolation and characterization of a novel species of the genus Sulfurimonas.</title>
        <authorList>
            <person name="Fukui M."/>
        </authorList>
    </citation>
    <scope>NUCLEOTIDE SEQUENCE</scope>
    <source>
        <strain evidence="4">H1576</strain>
    </source>
</reference>
<evidence type="ECO:0000313" key="4">
    <source>
        <dbReference type="EMBL" id="QSZ40753.1"/>
    </source>
</evidence>
<evidence type="ECO:0000259" key="3">
    <source>
        <dbReference type="PROSITE" id="PS50887"/>
    </source>
</evidence>
<dbReference type="InterPro" id="IPR029787">
    <property type="entry name" value="Nucleotide_cyclase"/>
</dbReference>
<dbReference type="SUPFAM" id="SSF52172">
    <property type="entry name" value="CheY-like"/>
    <property type="match status" value="1"/>
</dbReference>
<organism evidence="4 5">
    <name type="scientific">Sulfurimonas aquatica</name>
    <dbReference type="NCBI Taxonomy" id="2672570"/>
    <lineage>
        <taxon>Bacteria</taxon>
        <taxon>Pseudomonadati</taxon>
        <taxon>Campylobacterota</taxon>
        <taxon>Epsilonproteobacteria</taxon>
        <taxon>Campylobacterales</taxon>
        <taxon>Sulfurimonadaceae</taxon>
        <taxon>Sulfurimonas</taxon>
    </lineage>
</organism>
<dbReference type="PANTHER" id="PTHR45138">
    <property type="entry name" value="REGULATORY COMPONENTS OF SENSORY TRANSDUCTION SYSTEM"/>
    <property type="match status" value="1"/>
</dbReference>
<dbReference type="AlphaFoldDB" id="A0A975AY94"/>
<dbReference type="FunFam" id="3.30.70.270:FF:000001">
    <property type="entry name" value="Diguanylate cyclase domain protein"/>
    <property type="match status" value="1"/>
</dbReference>
<dbReference type="CDD" id="cd01949">
    <property type="entry name" value="GGDEF"/>
    <property type="match status" value="1"/>
</dbReference>
<dbReference type="GO" id="GO:0052621">
    <property type="term" value="F:diguanylate cyclase activity"/>
    <property type="evidence" value="ECO:0007669"/>
    <property type="project" value="UniProtKB-EC"/>
</dbReference>
<evidence type="ECO:0000256" key="1">
    <source>
        <dbReference type="ARBA" id="ARBA00012528"/>
    </source>
</evidence>
<feature type="domain" description="GGDEF" evidence="3">
    <location>
        <begin position="175"/>
        <end position="305"/>
    </location>
</feature>
<protein>
    <recommendedName>
        <fullName evidence="1">diguanylate cyclase</fullName>
        <ecNumber evidence="1">2.7.7.65</ecNumber>
    </recommendedName>
</protein>
<keyword evidence="5" id="KW-1185">Reference proteome</keyword>
<dbReference type="InterPro" id="IPR043128">
    <property type="entry name" value="Rev_trsase/Diguanyl_cyclase"/>
</dbReference>
<accession>A0A975AY94</accession>
<sequence>MLNTQKYNILNIDSTTQNNTQLHSLFSELNIAFEQSTNKIDALEYLMDNSVNMLILHTSLDVEEIIEFLEIMHEDIENQETPIIIISNLDNNDTLIQSTIDFNVISIIAYPNYTYQLKNLLKLLQSHVLGSLDLEEELFQSEDRNVHDPLTDAYNRYGAEDKFHFLTSRFKAYAEPFCLVMLDIDHFKKVNDTYGHHTGDEVLISISSLLKDSIRVNDSLVRFGGEEFFIFLSNTTLKSALKIAEKFRIAIKEKIHSSKKLQITASFGVAEYEPNEDLNTLIKKADNLLYDAKASGRDSVLPLPTS</sequence>
<evidence type="ECO:0000256" key="2">
    <source>
        <dbReference type="ARBA" id="ARBA00034247"/>
    </source>
</evidence>
<dbReference type="NCBIfam" id="TIGR00254">
    <property type="entry name" value="GGDEF"/>
    <property type="match status" value="1"/>
</dbReference>
<dbReference type="PANTHER" id="PTHR45138:SF9">
    <property type="entry name" value="DIGUANYLATE CYCLASE DGCM-RELATED"/>
    <property type="match status" value="1"/>
</dbReference>
<dbReference type="SUPFAM" id="SSF55073">
    <property type="entry name" value="Nucleotide cyclase"/>
    <property type="match status" value="1"/>
</dbReference>